<sequence>MKWMKTTLVLAAAMAAGGATAQNSAGYTWNNVPMGGGGFVTGVYPAKAQQGVVYARTDVGGVYRWDNSASRWTPLMDWTSQDDQGLMGIDSMAVDPKNAGNIVILAGTSYYSNGKTVIMRSTNYGGSWTTTDVTSLFKTHGNGYGRQSGDRLAFDPGSSNVLYVGTRYNGLFKSWDSGATWTRLGGINVTTTPDGNGVNLVLPDPTSVVNGAAQRIIVGVSRYSYTGPNLYRSDNGGQSFYAINGAPGNLMPQRGAFDGQGNLYITYGNGVGPGGIPANEMADQALNQGAVMKYNVNNGSWANVSPNGYNVPFSGVSVDANNANRVLVSTINLYWDQWNGTNGKPTQGDRIFLTTNGGGNWTDLVATGTKSTGGVDWIADAGIHWASTAVFDPFNGQNAWVTSGNGIFKSTNVGAAQTGWTFNVSGLEETVVLGGVSVPGGPVLTALGDVDGFRHYNTWGYGARLQPYMGNASGMAIAGGNASVVARVGNRVQVSLNGGVNWFDSGSINGSYGQVALSANGGALLHSPSNSTVTYRSVNNGASWTAVNNLNINGATVVADSVNSNLFYAYDNSTGKFWTSYDGGVNFWVASTQSAWGNPRMRVAPGIQGDIWLPMYGNGLMRSTNSGSSFSKINSVTECRGIGFGKAAAGSTYPTIFMWGVVNGVRGMFRSTDTGNSWVQINDWNHQYGADGSVVFGDMNTFGVVYMSTMGRGLVAGRPQ</sequence>
<dbReference type="PANTHER" id="PTHR43739:SF2">
    <property type="entry name" value="OLIGOXYLOGLUCAN-REDUCING END-SPECIFIC XYLOGLUCANASE-RELATED"/>
    <property type="match status" value="1"/>
</dbReference>
<dbReference type="SUPFAM" id="SSF110296">
    <property type="entry name" value="Oligoxyloglucan reducing end-specific cellobiohydrolase"/>
    <property type="match status" value="2"/>
</dbReference>
<keyword evidence="2" id="KW-0378">Hydrolase</keyword>
<feature type="chain" id="PRO_5046467554" evidence="7">
    <location>
        <begin position="22"/>
        <end position="720"/>
    </location>
</feature>
<proteinExistence type="inferred from homology"/>
<evidence type="ECO:0000256" key="1">
    <source>
        <dbReference type="ARBA" id="ARBA00022729"/>
    </source>
</evidence>
<dbReference type="InterPro" id="IPR015943">
    <property type="entry name" value="WD40/YVTN_repeat-like_dom_sf"/>
</dbReference>
<evidence type="ECO:0000256" key="5">
    <source>
        <dbReference type="ARBA" id="ARBA00023326"/>
    </source>
</evidence>
<comment type="caution">
    <text evidence="8">The sequence shown here is derived from an EMBL/GenBank/DDBJ whole genome shotgun (WGS) entry which is preliminary data.</text>
</comment>
<dbReference type="Proteomes" id="UP001204151">
    <property type="component" value="Unassembled WGS sequence"/>
</dbReference>
<dbReference type="InterPro" id="IPR052025">
    <property type="entry name" value="Xyloglucanase_GH74"/>
</dbReference>
<evidence type="ECO:0000313" key="8">
    <source>
        <dbReference type="EMBL" id="MCS0582106.1"/>
    </source>
</evidence>
<evidence type="ECO:0000256" key="3">
    <source>
        <dbReference type="ARBA" id="ARBA00023277"/>
    </source>
</evidence>
<protein>
    <submittedName>
        <fullName evidence="8">Exo-alpha-sialidase</fullName>
    </submittedName>
</protein>
<gene>
    <name evidence="8" type="ORF">NX784_10930</name>
</gene>
<evidence type="ECO:0000313" key="9">
    <source>
        <dbReference type="Proteomes" id="UP001204151"/>
    </source>
</evidence>
<feature type="signal peptide" evidence="7">
    <location>
        <begin position="1"/>
        <end position="21"/>
    </location>
</feature>
<reference evidence="8 9" key="1">
    <citation type="submission" date="2022-08" db="EMBL/GenBank/DDBJ databases">
        <title>Reclassification of Massilia species as members of the genera Telluria, Duganella, Pseudoduganella, Mokoshia gen. nov. and Zemynaea gen. nov. using orthogonal and non-orthogonal genome-based approaches.</title>
        <authorList>
            <person name="Bowman J.P."/>
        </authorList>
    </citation>
    <scope>NUCLEOTIDE SEQUENCE [LARGE SCALE GENOMIC DNA]</scope>
    <source>
        <strain evidence="8 9">JCM 31316</strain>
    </source>
</reference>
<evidence type="ECO:0000256" key="6">
    <source>
        <dbReference type="ARBA" id="ARBA00037986"/>
    </source>
</evidence>
<keyword evidence="4" id="KW-0326">Glycosidase</keyword>
<keyword evidence="5" id="KW-0624">Polysaccharide degradation</keyword>
<keyword evidence="9" id="KW-1185">Reference proteome</keyword>
<evidence type="ECO:0000256" key="2">
    <source>
        <dbReference type="ARBA" id="ARBA00022801"/>
    </source>
</evidence>
<name>A0ABT1ZQD9_9BURK</name>
<organism evidence="8 9">
    <name type="scientific">Massilia pinisoli</name>
    <dbReference type="NCBI Taxonomy" id="1772194"/>
    <lineage>
        <taxon>Bacteria</taxon>
        <taxon>Pseudomonadati</taxon>
        <taxon>Pseudomonadota</taxon>
        <taxon>Betaproteobacteria</taxon>
        <taxon>Burkholderiales</taxon>
        <taxon>Oxalobacteraceae</taxon>
        <taxon>Telluria group</taxon>
        <taxon>Massilia</taxon>
    </lineage>
</organism>
<evidence type="ECO:0000256" key="4">
    <source>
        <dbReference type="ARBA" id="ARBA00023295"/>
    </source>
</evidence>
<evidence type="ECO:0000256" key="7">
    <source>
        <dbReference type="SAM" id="SignalP"/>
    </source>
</evidence>
<comment type="similarity">
    <text evidence="6">Belongs to the glycosyl hydrolase 74 family.</text>
</comment>
<dbReference type="RefSeq" id="WP_258816677.1">
    <property type="nucleotide sequence ID" value="NZ_JANUGW010000006.1"/>
</dbReference>
<accession>A0ABT1ZQD9</accession>
<keyword evidence="1 7" id="KW-0732">Signal</keyword>
<keyword evidence="3" id="KW-0119">Carbohydrate metabolism</keyword>
<dbReference type="PANTHER" id="PTHR43739">
    <property type="entry name" value="XYLOGLUCANASE (EUROFUNG)"/>
    <property type="match status" value="1"/>
</dbReference>
<dbReference type="EMBL" id="JANUGW010000006">
    <property type="protein sequence ID" value="MCS0582106.1"/>
    <property type="molecule type" value="Genomic_DNA"/>
</dbReference>
<dbReference type="Gene3D" id="2.130.10.10">
    <property type="entry name" value="YVTN repeat-like/Quinoprotein amine dehydrogenase"/>
    <property type="match status" value="2"/>
</dbReference>